<dbReference type="InterPro" id="IPR025187">
    <property type="entry name" value="DUF4112"/>
</dbReference>
<dbReference type="EMBL" id="JANBOH010000134">
    <property type="protein sequence ID" value="KAJ1644917.1"/>
    <property type="molecule type" value="Genomic_DNA"/>
</dbReference>
<reference evidence="2" key="1">
    <citation type="submission" date="2022-07" db="EMBL/GenBank/DDBJ databases">
        <title>Phylogenomic reconstructions and comparative analyses of Kickxellomycotina fungi.</title>
        <authorList>
            <person name="Reynolds N.K."/>
            <person name="Stajich J.E."/>
            <person name="Barry K."/>
            <person name="Grigoriev I.V."/>
            <person name="Crous P."/>
            <person name="Smith M.E."/>
        </authorList>
    </citation>
    <scope>NUCLEOTIDE SEQUENCE</scope>
    <source>
        <strain evidence="2">NBRC 105413</strain>
    </source>
</reference>
<evidence type="ECO:0000256" key="1">
    <source>
        <dbReference type="SAM" id="Phobius"/>
    </source>
</evidence>
<dbReference type="Pfam" id="PF13430">
    <property type="entry name" value="DUF4112"/>
    <property type="match status" value="1"/>
</dbReference>
<keyword evidence="3" id="KW-1185">Reference proteome</keyword>
<organism evidence="2 3">
    <name type="scientific">Coemansia asiatica</name>
    <dbReference type="NCBI Taxonomy" id="1052880"/>
    <lineage>
        <taxon>Eukaryota</taxon>
        <taxon>Fungi</taxon>
        <taxon>Fungi incertae sedis</taxon>
        <taxon>Zoopagomycota</taxon>
        <taxon>Kickxellomycotina</taxon>
        <taxon>Kickxellomycetes</taxon>
        <taxon>Kickxellales</taxon>
        <taxon>Kickxellaceae</taxon>
        <taxon>Coemansia</taxon>
    </lineage>
</organism>
<feature type="transmembrane region" description="Helical" evidence="1">
    <location>
        <begin position="54"/>
        <end position="71"/>
    </location>
</feature>
<dbReference type="AlphaFoldDB" id="A0A9W7XKU1"/>
<keyword evidence="1" id="KW-0812">Transmembrane</keyword>
<sequence>MSGYSQYNNSRRAYSYKHISREQGLRLDDIRQSTDQLDNSYSGYLLLTQSEYCMVIPLFSPFAILWNIQLYKMMCGISEPSKDIRAKMRKNLWLFSVISFIPILNILFTRKFKCSTRNLALLETHLQAEENKMLYRKSPSSRKKKTRESEIIPLPANVKRVFDRYPVFKRDKERPENSRVSCISIYKSAQSSFTDLSSMNETPSTVRFKGSTDSLCSTVIDIDQSDSDRHPKNTSSDKTTLELVIRPTIRKPAPVVSKSGSTY</sequence>
<keyword evidence="1" id="KW-1133">Transmembrane helix</keyword>
<protein>
    <submittedName>
        <fullName evidence="2">Uncharacterized protein</fullName>
    </submittedName>
</protein>
<dbReference type="Proteomes" id="UP001145021">
    <property type="component" value="Unassembled WGS sequence"/>
</dbReference>
<evidence type="ECO:0000313" key="3">
    <source>
        <dbReference type="Proteomes" id="UP001145021"/>
    </source>
</evidence>
<gene>
    <name evidence="2" type="ORF">LPJ64_003434</name>
</gene>
<comment type="caution">
    <text evidence="2">The sequence shown here is derived from an EMBL/GenBank/DDBJ whole genome shotgun (WGS) entry which is preliminary data.</text>
</comment>
<name>A0A9W7XKU1_9FUNG</name>
<proteinExistence type="predicted"/>
<keyword evidence="1" id="KW-0472">Membrane</keyword>
<evidence type="ECO:0000313" key="2">
    <source>
        <dbReference type="EMBL" id="KAJ1644917.1"/>
    </source>
</evidence>
<accession>A0A9W7XKU1</accession>
<feature type="transmembrane region" description="Helical" evidence="1">
    <location>
        <begin position="92"/>
        <end position="108"/>
    </location>
</feature>